<evidence type="ECO:0000256" key="9">
    <source>
        <dbReference type="RuleBase" id="RU003448"/>
    </source>
</evidence>
<gene>
    <name evidence="12" type="primary">lysC</name>
    <name evidence="12" type="ORF">GCM10007940_29740</name>
</gene>
<dbReference type="GO" id="GO:0005829">
    <property type="term" value="C:cytosol"/>
    <property type="evidence" value="ECO:0007669"/>
    <property type="project" value="TreeGrafter"/>
</dbReference>
<dbReference type="InterPro" id="IPR042199">
    <property type="entry name" value="AsparK_Bifunc_asparK/hSer_DH"/>
</dbReference>
<dbReference type="PANTHER" id="PTHR21499:SF59">
    <property type="entry name" value="ASPARTOKINASE"/>
    <property type="match status" value="1"/>
</dbReference>
<evidence type="ECO:0000256" key="4">
    <source>
        <dbReference type="ARBA" id="ARBA00022741"/>
    </source>
</evidence>
<reference evidence="12" key="1">
    <citation type="journal article" date="2014" name="Int. J. Syst. Evol. Microbiol.">
        <title>Complete genome sequence of Corynebacterium casei LMG S-19264T (=DSM 44701T), isolated from a smear-ripened cheese.</title>
        <authorList>
            <consortium name="US DOE Joint Genome Institute (JGI-PGF)"/>
            <person name="Walter F."/>
            <person name="Albersmeier A."/>
            <person name="Kalinowski J."/>
            <person name="Ruckert C."/>
        </authorList>
    </citation>
    <scope>NUCLEOTIDE SEQUENCE</scope>
    <source>
        <strain evidence="12">NBRC 108769</strain>
    </source>
</reference>
<feature type="binding site" evidence="8">
    <location>
        <begin position="256"/>
        <end position="257"/>
    </location>
    <ligand>
        <name>ATP</name>
        <dbReference type="ChEBI" id="CHEBI:30616"/>
    </ligand>
</feature>
<dbReference type="Proteomes" id="UP001156666">
    <property type="component" value="Unassembled WGS sequence"/>
</dbReference>
<keyword evidence="6 8" id="KW-0067">ATP-binding</keyword>
<evidence type="ECO:0000256" key="1">
    <source>
        <dbReference type="ARBA" id="ARBA00004766"/>
    </source>
</evidence>
<dbReference type="PIRSF" id="PIRSF000726">
    <property type="entry name" value="Asp_kin"/>
    <property type="match status" value="1"/>
</dbReference>
<dbReference type="RefSeq" id="WP_235293723.1">
    <property type="nucleotide sequence ID" value="NZ_BSOH01000020.1"/>
</dbReference>
<dbReference type="GO" id="GO:0009089">
    <property type="term" value="P:lysine biosynthetic process via diaminopimelate"/>
    <property type="evidence" value="ECO:0007669"/>
    <property type="project" value="InterPro"/>
</dbReference>
<sequence length="424" mass="48200">MIVYKFGGASVADASNIKNVAEIIKNSEEKDIAVVISAMGKTTNALEDLLKISRSEKDFSERFNLLVDNHKEIIKELFGFAQEIPALNKLFDELNENLANLREEVYDYAYDQVVSFGELISTTIVYKYLEHLGLSAHFIDARQMIITDDTFREGIVDWEDTLSAVKAQLEKKSDEQIFITQGFIGSTKDGKTTTLGREGSDFTAAIVSFCIDADYMAIWKDVPGILTADPRLFDNVAKIDRLSYREAIEMTYYGAKVIHPKTIKPIQNKNIPLWVKSFVNPNGIGTLISGEIELTYPPMIVIEPDQALIHISTKDFSFVGEDHLSKLFQTFNKHRVRVNMMRNTAISFSVCTNNIEDRIQNLKKDIQGDFNMVVDHGLELITIRHYTEDLVEKLKKGKIQLFEERLQKTIQIVVKDVPNMIRKA</sequence>
<dbReference type="InterPro" id="IPR001341">
    <property type="entry name" value="Asp_kinase"/>
</dbReference>
<evidence type="ECO:0000256" key="10">
    <source>
        <dbReference type="RuleBase" id="RU004249"/>
    </source>
</evidence>
<feature type="binding site" evidence="8">
    <location>
        <position position="231"/>
    </location>
    <ligand>
        <name>ATP</name>
        <dbReference type="ChEBI" id="CHEBI:30616"/>
    </ligand>
</feature>
<dbReference type="Gene3D" id="1.20.120.1320">
    <property type="entry name" value="Aspartokinase, catalytic domain"/>
    <property type="match status" value="1"/>
</dbReference>
<proteinExistence type="inferred from homology"/>
<feature type="binding site" evidence="8">
    <location>
        <position position="43"/>
    </location>
    <ligand>
        <name>substrate</name>
    </ligand>
</feature>
<organism evidence="12 13">
    <name type="scientific">Portibacter lacus</name>
    <dbReference type="NCBI Taxonomy" id="1099794"/>
    <lineage>
        <taxon>Bacteria</taxon>
        <taxon>Pseudomonadati</taxon>
        <taxon>Bacteroidota</taxon>
        <taxon>Saprospiria</taxon>
        <taxon>Saprospirales</taxon>
        <taxon>Haliscomenobacteraceae</taxon>
        <taxon>Portibacter</taxon>
    </lineage>
</organism>
<dbReference type="InterPro" id="IPR005260">
    <property type="entry name" value="Asp_kin_monofn"/>
</dbReference>
<evidence type="ECO:0000256" key="6">
    <source>
        <dbReference type="ARBA" id="ARBA00022840"/>
    </source>
</evidence>
<name>A0AA37WF12_9BACT</name>
<keyword evidence="10" id="KW-0028">Amino-acid biosynthesis</keyword>
<dbReference type="InterPro" id="IPR036393">
    <property type="entry name" value="AceGlu_kinase-like_sf"/>
</dbReference>
<evidence type="ECO:0000313" key="13">
    <source>
        <dbReference type="Proteomes" id="UP001156666"/>
    </source>
</evidence>
<dbReference type="NCBIfam" id="TIGR00657">
    <property type="entry name" value="asp_kinases"/>
    <property type="match status" value="1"/>
</dbReference>
<keyword evidence="3 9" id="KW-0808">Transferase</keyword>
<dbReference type="InterPro" id="IPR001048">
    <property type="entry name" value="Asp/Glu/Uridylate_kinase"/>
</dbReference>
<dbReference type="EC" id="2.7.2.4" evidence="9"/>
<protein>
    <recommendedName>
        <fullName evidence="9">Aspartokinase</fullName>
        <ecNumber evidence="9">2.7.2.4</ecNumber>
    </recommendedName>
</protein>
<feature type="binding site" evidence="8">
    <location>
        <begin position="5"/>
        <end position="8"/>
    </location>
    <ligand>
        <name>ATP</name>
        <dbReference type="ChEBI" id="CHEBI:30616"/>
    </ligand>
</feature>
<evidence type="ECO:0000256" key="7">
    <source>
        <dbReference type="ARBA" id="ARBA00047872"/>
    </source>
</evidence>
<evidence type="ECO:0000259" key="11">
    <source>
        <dbReference type="Pfam" id="PF00696"/>
    </source>
</evidence>
<dbReference type="AlphaFoldDB" id="A0AA37WF12"/>
<comment type="pathway">
    <text evidence="10">Amino-acid biosynthesis; L-threonine biosynthesis; L-threonine from L-aspartate: step 1/5.</text>
</comment>
<evidence type="ECO:0000256" key="5">
    <source>
        <dbReference type="ARBA" id="ARBA00022777"/>
    </source>
</evidence>
<keyword evidence="13" id="KW-1185">Reference proteome</keyword>
<evidence type="ECO:0000256" key="3">
    <source>
        <dbReference type="ARBA" id="ARBA00022679"/>
    </source>
</evidence>
<evidence type="ECO:0000313" key="12">
    <source>
        <dbReference type="EMBL" id="GLR18358.1"/>
    </source>
</evidence>
<dbReference type="EMBL" id="BSOH01000020">
    <property type="protein sequence ID" value="GLR18358.1"/>
    <property type="molecule type" value="Genomic_DNA"/>
</dbReference>
<dbReference type="CDD" id="cd04243">
    <property type="entry name" value="AAK_AK-HSDH-like"/>
    <property type="match status" value="1"/>
</dbReference>
<reference evidence="12" key="2">
    <citation type="submission" date="2023-01" db="EMBL/GenBank/DDBJ databases">
        <title>Draft genome sequence of Portibacter lacus strain NBRC 108769.</title>
        <authorList>
            <person name="Sun Q."/>
            <person name="Mori K."/>
        </authorList>
    </citation>
    <scope>NUCLEOTIDE SEQUENCE</scope>
    <source>
        <strain evidence="12">NBRC 108769</strain>
    </source>
</reference>
<comment type="catalytic activity">
    <reaction evidence="7 9">
        <text>L-aspartate + ATP = 4-phospho-L-aspartate + ADP</text>
        <dbReference type="Rhea" id="RHEA:23776"/>
        <dbReference type="ChEBI" id="CHEBI:29991"/>
        <dbReference type="ChEBI" id="CHEBI:30616"/>
        <dbReference type="ChEBI" id="CHEBI:57535"/>
        <dbReference type="ChEBI" id="CHEBI:456216"/>
        <dbReference type="EC" id="2.7.2.4"/>
    </reaction>
</comment>
<comment type="pathway">
    <text evidence="10">Amino-acid biosynthesis; L-methionine biosynthesis via de novo pathway; L-homoserine from L-aspartate: step 1/3.</text>
</comment>
<dbReference type="GO" id="GO:0005524">
    <property type="term" value="F:ATP binding"/>
    <property type="evidence" value="ECO:0007669"/>
    <property type="project" value="UniProtKB-KW"/>
</dbReference>
<dbReference type="SUPFAM" id="SSF53633">
    <property type="entry name" value="Carbamate kinase-like"/>
    <property type="match status" value="1"/>
</dbReference>
<evidence type="ECO:0000256" key="8">
    <source>
        <dbReference type="PIRSR" id="PIRSR000726-1"/>
    </source>
</evidence>
<keyword evidence="4 8" id="KW-0547">Nucleotide-binding</keyword>
<dbReference type="PANTHER" id="PTHR21499">
    <property type="entry name" value="ASPARTATE KINASE"/>
    <property type="match status" value="1"/>
</dbReference>
<keyword evidence="5 9" id="KW-0418">Kinase</keyword>
<dbReference type="Pfam" id="PF00696">
    <property type="entry name" value="AA_kinase"/>
    <property type="match status" value="1"/>
</dbReference>
<evidence type="ECO:0000256" key="2">
    <source>
        <dbReference type="ARBA" id="ARBA00010122"/>
    </source>
</evidence>
<comment type="similarity">
    <text evidence="2 9">Belongs to the aspartokinase family.</text>
</comment>
<comment type="caution">
    <text evidence="12">The sequence shown here is derived from an EMBL/GenBank/DDBJ whole genome shotgun (WGS) entry which is preliminary data.</text>
</comment>
<feature type="binding site" evidence="8">
    <location>
        <position position="118"/>
    </location>
    <ligand>
        <name>substrate</name>
    </ligand>
</feature>
<comment type="pathway">
    <text evidence="1 10">Amino-acid biosynthesis; L-lysine biosynthesis via DAP pathway; (S)-tetrahydrodipicolinate from L-aspartate: step 1/4.</text>
</comment>
<accession>A0AA37WF12</accession>
<feature type="domain" description="Aspartate/glutamate/uridylate kinase" evidence="11">
    <location>
        <begin position="1"/>
        <end position="277"/>
    </location>
</feature>
<dbReference type="Gene3D" id="3.40.1160.10">
    <property type="entry name" value="Acetylglutamate kinase-like"/>
    <property type="match status" value="1"/>
</dbReference>
<dbReference type="GO" id="GO:0009090">
    <property type="term" value="P:homoserine biosynthetic process"/>
    <property type="evidence" value="ECO:0007669"/>
    <property type="project" value="TreeGrafter"/>
</dbReference>
<dbReference type="GO" id="GO:0004072">
    <property type="term" value="F:aspartate kinase activity"/>
    <property type="evidence" value="ECO:0007669"/>
    <property type="project" value="UniProtKB-EC"/>
</dbReference>